<feature type="region of interest" description="Disordered" evidence="1">
    <location>
        <begin position="300"/>
        <end position="326"/>
    </location>
</feature>
<feature type="compositionally biased region" description="Polar residues" evidence="1">
    <location>
        <begin position="307"/>
        <end position="326"/>
    </location>
</feature>
<feature type="region of interest" description="Disordered" evidence="1">
    <location>
        <begin position="730"/>
        <end position="757"/>
    </location>
</feature>
<keyword evidence="3" id="KW-1185">Reference proteome</keyword>
<name>A0ABY1ULF4_9APIC</name>
<dbReference type="Proteomes" id="UP000831156">
    <property type="component" value="Chromosome 8"/>
</dbReference>
<reference evidence="2" key="1">
    <citation type="submission" date="2016-09" db="EMBL/GenBank/DDBJ databases">
        <authorList>
            <consortium name="Pathogen Informatics"/>
            <person name="Sun Q."/>
            <person name="Inoue M."/>
        </authorList>
    </citation>
    <scope>NUCLEOTIDE SEQUENCE</scope>
</reference>
<evidence type="ECO:0000313" key="3">
    <source>
        <dbReference type="Proteomes" id="UP000831156"/>
    </source>
</evidence>
<evidence type="ECO:0000256" key="1">
    <source>
        <dbReference type="SAM" id="MobiDB-lite"/>
    </source>
</evidence>
<proteinExistence type="predicted"/>
<organism evidence="2 3">
    <name type="scientific">Plasmodium gaboni</name>
    <dbReference type="NCBI Taxonomy" id="647221"/>
    <lineage>
        <taxon>Eukaryota</taxon>
        <taxon>Sar</taxon>
        <taxon>Alveolata</taxon>
        <taxon>Apicomplexa</taxon>
        <taxon>Aconoidasida</taxon>
        <taxon>Haemosporida</taxon>
        <taxon>Plasmodiidae</taxon>
        <taxon>Plasmodium</taxon>
        <taxon>Plasmodium (Laverania)</taxon>
    </lineage>
</organism>
<evidence type="ECO:0000313" key="2">
    <source>
        <dbReference type="EMBL" id="SOV13690.1"/>
    </source>
</evidence>
<sequence>MVLPSLFINYKYDKYKHEFTNKHVIKCYNLPSVINEDFFEFFIKKYNNEELYKIDKIIKPSYEETKLYPWKIICNKNLANFLINKEKILVVDDIIENNKVYIKFDNYQNEYNKKDHPSCNNDINVEDDKKESIKNVSFENNIFIDKEIKTKNEEEQDVYNNMFSDMKDNCDVSFRDDNYETAWNYANINVDKSVNDKNFFMNQRKVQSIEGDISKYKKEIQYCEYVDEEKNKGTHNNNDDDNNIYDNIYDYYSCHYSDQFVESDSDYSILCDHNNIITYQESCSYKHSYEKYNNKKAKDIDDENNDTCDSASKTSETKSGYSSYKNNVTNYRNSQENKKKCKKIFYIYFIEGNAQDIIEDIKEEDKNKIDEDIIDKILNEEKEYINKKKHVTNDTCNINDINNSVEDYIYNLHNKNSSQCNDKYINSYEMEKNQKKEESKSDISLSTCCIQNEEDIKNEKHEKNKNCEYEDEKNNNCEYEDEKNKNCEYEDDKNNNCEYEHEKNKIIEQNNKNVESFLDNNEENNLINSSKQSSYSNRNINEHDIKVTWPNKLSWKEISNEIKQKLCVVIKNKPAEWNHYDLQNFLVSQFHNKNYIPTFQDIFITKSCPTIATVAFKNEEERNYFLDHQKFKLPPFKHYHNDLNKNNIYYNKYSNFLVLQEYVISYNTQSNNNHKKYYQDKYEQHTYNHYDSKHKRKYNNNYYDHYNQNLNSKKYSDVSINKYRKKINYNNNNNNYHINTNTKRKSLSKSYERNDDC</sequence>
<feature type="compositionally biased region" description="Low complexity" evidence="1">
    <location>
        <begin position="730"/>
        <end position="741"/>
    </location>
</feature>
<gene>
    <name evidence="2" type="ORF">PGABG01_0827300</name>
</gene>
<protein>
    <submittedName>
        <fullName evidence="2">Uncharacterized protein</fullName>
    </submittedName>
</protein>
<dbReference type="EMBL" id="LT969431">
    <property type="protein sequence ID" value="SOV13690.1"/>
    <property type="molecule type" value="Genomic_DNA"/>
</dbReference>
<accession>A0ABY1ULF4</accession>